<dbReference type="InterPro" id="IPR001576">
    <property type="entry name" value="Phosphoglycerate_kinase"/>
</dbReference>
<gene>
    <name evidence="12" type="primary">pgk</name>
    <name evidence="12" type="ORF">ACFP3U_24130</name>
</gene>
<keyword evidence="13" id="KW-1185">Reference proteome</keyword>
<dbReference type="GO" id="GO:0016301">
    <property type="term" value="F:kinase activity"/>
    <property type="evidence" value="ECO:0007669"/>
    <property type="project" value="UniProtKB-KW"/>
</dbReference>
<evidence type="ECO:0000313" key="13">
    <source>
        <dbReference type="Proteomes" id="UP001595975"/>
    </source>
</evidence>
<evidence type="ECO:0000256" key="9">
    <source>
        <dbReference type="ARBA" id="ARBA00023152"/>
    </source>
</evidence>
<evidence type="ECO:0000256" key="2">
    <source>
        <dbReference type="ARBA" id="ARBA00004838"/>
    </source>
</evidence>
<dbReference type="PANTHER" id="PTHR11406:SF23">
    <property type="entry name" value="PHOSPHOGLYCERATE KINASE 1, CHLOROPLASTIC-RELATED"/>
    <property type="match status" value="1"/>
</dbReference>
<dbReference type="PANTHER" id="PTHR11406">
    <property type="entry name" value="PHOSPHOGLYCERATE KINASE"/>
    <property type="match status" value="1"/>
</dbReference>
<dbReference type="RefSeq" id="WP_380227780.1">
    <property type="nucleotide sequence ID" value="NZ_JBHSOF010000035.1"/>
</dbReference>
<keyword evidence="6" id="KW-0547">Nucleotide-binding</keyword>
<evidence type="ECO:0000256" key="7">
    <source>
        <dbReference type="ARBA" id="ARBA00022777"/>
    </source>
</evidence>
<evidence type="ECO:0000256" key="10">
    <source>
        <dbReference type="RuleBase" id="RU000532"/>
    </source>
</evidence>
<dbReference type="Proteomes" id="UP001595975">
    <property type="component" value="Unassembled WGS sequence"/>
</dbReference>
<comment type="catalytic activity">
    <reaction evidence="1 10">
        <text>(2R)-3-phosphoglycerate + ATP = (2R)-3-phospho-glyceroyl phosphate + ADP</text>
        <dbReference type="Rhea" id="RHEA:14801"/>
        <dbReference type="ChEBI" id="CHEBI:30616"/>
        <dbReference type="ChEBI" id="CHEBI:57604"/>
        <dbReference type="ChEBI" id="CHEBI:58272"/>
        <dbReference type="ChEBI" id="CHEBI:456216"/>
        <dbReference type="EC" id="2.7.2.3"/>
    </reaction>
</comment>
<dbReference type="Pfam" id="PF00162">
    <property type="entry name" value="PGK"/>
    <property type="match status" value="1"/>
</dbReference>
<evidence type="ECO:0000256" key="1">
    <source>
        <dbReference type="ARBA" id="ARBA00000642"/>
    </source>
</evidence>
<keyword evidence="8" id="KW-0067">ATP-binding</keyword>
<evidence type="ECO:0000256" key="5">
    <source>
        <dbReference type="ARBA" id="ARBA00022679"/>
    </source>
</evidence>
<accession>A0ABW0X9T2</accession>
<organism evidence="12 13">
    <name type="scientific">Kitasatospora misakiensis</name>
    <dbReference type="NCBI Taxonomy" id="67330"/>
    <lineage>
        <taxon>Bacteria</taxon>
        <taxon>Bacillati</taxon>
        <taxon>Actinomycetota</taxon>
        <taxon>Actinomycetes</taxon>
        <taxon>Kitasatosporales</taxon>
        <taxon>Streptomycetaceae</taxon>
        <taxon>Kitasatospora</taxon>
    </lineage>
</organism>
<keyword evidence="9" id="KW-0324">Glycolysis</keyword>
<keyword evidence="5 10" id="KW-0808">Transferase</keyword>
<dbReference type="SUPFAM" id="SSF53748">
    <property type="entry name" value="Phosphoglycerate kinase"/>
    <property type="match status" value="1"/>
</dbReference>
<evidence type="ECO:0000313" key="12">
    <source>
        <dbReference type="EMBL" id="MFC5666054.1"/>
    </source>
</evidence>
<reference evidence="13" key="1">
    <citation type="journal article" date="2019" name="Int. J. Syst. Evol. Microbiol.">
        <title>The Global Catalogue of Microorganisms (GCM) 10K type strain sequencing project: providing services to taxonomists for standard genome sequencing and annotation.</title>
        <authorList>
            <consortium name="The Broad Institute Genomics Platform"/>
            <consortium name="The Broad Institute Genome Sequencing Center for Infectious Disease"/>
            <person name="Wu L."/>
            <person name="Ma J."/>
        </authorList>
    </citation>
    <scope>NUCLEOTIDE SEQUENCE [LARGE SCALE GENOMIC DNA]</scope>
    <source>
        <strain evidence="13">CGMCC 4.1437</strain>
    </source>
</reference>
<dbReference type="InterPro" id="IPR036043">
    <property type="entry name" value="Phosphoglycerate_kinase_sf"/>
</dbReference>
<dbReference type="Gene3D" id="3.40.50.1260">
    <property type="entry name" value="Phosphoglycerate kinase, N-terminal domain"/>
    <property type="match status" value="2"/>
</dbReference>
<comment type="similarity">
    <text evidence="10">Belongs to the phosphoglycerate kinase family.</text>
</comment>
<evidence type="ECO:0000256" key="8">
    <source>
        <dbReference type="ARBA" id="ARBA00022840"/>
    </source>
</evidence>
<evidence type="ECO:0000256" key="4">
    <source>
        <dbReference type="ARBA" id="ARBA00016471"/>
    </source>
</evidence>
<dbReference type="EMBL" id="JBHSOF010000035">
    <property type="protein sequence ID" value="MFC5666054.1"/>
    <property type="molecule type" value="Genomic_DNA"/>
</dbReference>
<evidence type="ECO:0000256" key="11">
    <source>
        <dbReference type="SAM" id="MobiDB-lite"/>
    </source>
</evidence>
<evidence type="ECO:0000256" key="6">
    <source>
        <dbReference type="ARBA" id="ARBA00022741"/>
    </source>
</evidence>
<protein>
    <recommendedName>
        <fullName evidence="4 10">Phosphoglycerate kinase</fullName>
        <ecNumber evidence="3 10">2.7.2.3</ecNumber>
    </recommendedName>
</protein>
<keyword evidence="7 10" id="KW-0418">Kinase</keyword>
<proteinExistence type="inferred from homology"/>
<sequence>MRLLADHTPAPGERWIYSAGFNAGPALADTGRIDVELADLARLSDAGARIALLSHQGSAKDGTARHLDHLAEYLTRRLGRPVRYLPENTTARARAAARELSPGGITLFGNTRLDPGEERGDPELARTLAGLGDRVAIGGFSKAHRRHASNTGLLDHLPGWAAAGLVGEARALDPWAAGAGSGSVDGPSVAVLGGVKPEKTLIGLRGLTRTHHLVIPGGVVLNTLLAVTGHRIGRSELGSDPEGCARVAREVLARTGGAGIHLPRVVVAAGPDGALRHLPLDRGVPDDHAIVDFEVQPGAIELLRRAGRVLVAGTPGRHAEGNRHAAAAVLAARAHAPEGTLLLGGDTVAELPWAGPRSTGGGSALQYLVEGTCAVFEALAANAARTDPTAHRPDPAPAPARSRPR</sequence>
<comment type="caution">
    <text evidence="12">The sequence shown here is derived from an EMBL/GenBank/DDBJ whole genome shotgun (WGS) entry which is preliminary data.</text>
</comment>
<evidence type="ECO:0000256" key="3">
    <source>
        <dbReference type="ARBA" id="ARBA00013061"/>
    </source>
</evidence>
<dbReference type="PRINTS" id="PR00477">
    <property type="entry name" value="PHGLYCKINASE"/>
</dbReference>
<dbReference type="EC" id="2.7.2.3" evidence="3 10"/>
<name>A0ABW0X9T2_9ACTN</name>
<comment type="pathway">
    <text evidence="2">Carbohydrate degradation; glycolysis; pyruvate from D-glyceraldehyde 3-phosphate: step 2/5.</text>
</comment>
<dbReference type="InterPro" id="IPR015824">
    <property type="entry name" value="Phosphoglycerate_kinase_N"/>
</dbReference>
<feature type="region of interest" description="Disordered" evidence="11">
    <location>
        <begin position="385"/>
        <end position="405"/>
    </location>
</feature>